<dbReference type="AlphaFoldDB" id="A0A1D8IPM5"/>
<evidence type="ECO:0000259" key="1">
    <source>
        <dbReference type="Pfam" id="PF01926"/>
    </source>
</evidence>
<dbReference type="CDD" id="cd00882">
    <property type="entry name" value="Ras_like_GTPase"/>
    <property type="match status" value="1"/>
</dbReference>
<gene>
    <name evidence="3" type="ORF">BI364_11045</name>
</gene>
<dbReference type="PANTHER" id="PTHR42714:SF2">
    <property type="entry name" value="TRNA MODIFICATION GTPASE GTPBP3, MITOCHONDRIAL"/>
    <property type="match status" value="1"/>
</dbReference>
<evidence type="ECO:0000313" key="3">
    <source>
        <dbReference type="EMBL" id="AOU98422.1"/>
    </source>
</evidence>
<dbReference type="GO" id="GO:0005525">
    <property type="term" value="F:GTP binding"/>
    <property type="evidence" value="ECO:0007669"/>
    <property type="project" value="InterPro"/>
</dbReference>
<sequence length="569" mass="62949">MTEFGYSALKEKVASLYQRSNELWNASNFKASEAEFDINLAPLNLVFAGQYNAGKSSLIKMLTGIEHIKVGAGVTTDVVTQYQHKSINIWDTPGIHAGECEQHDAKALEAIAKADLLVYVITNELFDDVVGAAFRDLCFNQGRAKEMMIVINKFESDSADKETKIMGITQLLEPKIPEDFPIVFTDAQSFFDSLDEKDVQERQELLALSNAEGLTKAIDDFVAQRGLYARLTTPLQQLQITLESKIDELTISDPLQKGLVSLLMQNKRVFQANKRDLIKKVGADLDKLNGQIVEQGNQLADALGGEQEEFEKVQDSSIYECERLINSALEDLQVTVSECLSDLEAELVELANTPASLKINEALDAAKNFNPDAENRKVGSFSKDDPVKLNSALSQSMTKSAEKGFSFLAKSAVGDASKTGLKSVSGSTLHSAIKEIGGFFGYKYKAWEAVKIADKIGRGAKFLGPAMAIFGVGMQMYDDYQQSEHAKKILKIKRDIRKSFKEYSDAVRKSIDAQLEKLLDTGFDLPITNIDEALQEIRSQAEGKSDSANALRLQLEDVVMLREEIQSLY</sequence>
<dbReference type="InterPro" id="IPR040576">
    <property type="entry name" value="DLP_helical"/>
</dbReference>
<dbReference type="GO" id="GO:0002098">
    <property type="term" value="P:tRNA wobble uridine modification"/>
    <property type="evidence" value="ECO:0007669"/>
    <property type="project" value="TreeGrafter"/>
</dbReference>
<dbReference type="GO" id="GO:0005829">
    <property type="term" value="C:cytosol"/>
    <property type="evidence" value="ECO:0007669"/>
    <property type="project" value="TreeGrafter"/>
</dbReference>
<dbReference type="Pfam" id="PF18709">
    <property type="entry name" value="DLP_helical"/>
    <property type="match status" value="1"/>
</dbReference>
<dbReference type="Pfam" id="PF01926">
    <property type="entry name" value="MMR_HSR1"/>
    <property type="match status" value="1"/>
</dbReference>
<dbReference type="RefSeq" id="WP_070078783.1">
    <property type="nucleotide sequence ID" value="NZ_CP017415.1"/>
</dbReference>
<dbReference type="Proteomes" id="UP000095401">
    <property type="component" value="Chromosome"/>
</dbReference>
<accession>A0A1D8IPM5</accession>
<protein>
    <submittedName>
        <fullName evidence="3">GTP-binding protein</fullName>
    </submittedName>
</protein>
<evidence type="ECO:0000259" key="2">
    <source>
        <dbReference type="Pfam" id="PF18709"/>
    </source>
</evidence>
<feature type="domain" description="Dynamin-like helical" evidence="2">
    <location>
        <begin position="393"/>
        <end position="540"/>
    </location>
</feature>
<reference evidence="4" key="1">
    <citation type="submission" date="2016-09" db="EMBL/GenBank/DDBJ databases">
        <title>Acidihalobacter prosperus F5.</title>
        <authorList>
            <person name="Khaleque H.N."/>
            <person name="Ramsay J.P."/>
            <person name="Kaksonen A.H."/>
            <person name="Boxall N.J."/>
            <person name="Watkin E.L.J."/>
        </authorList>
    </citation>
    <scope>NUCLEOTIDE SEQUENCE [LARGE SCALE GENOMIC DNA]</scope>
    <source>
        <strain evidence="4">F5</strain>
    </source>
</reference>
<dbReference type="InterPro" id="IPR006073">
    <property type="entry name" value="GTP-bd"/>
</dbReference>
<dbReference type="GO" id="GO:0030488">
    <property type="term" value="P:tRNA methylation"/>
    <property type="evidence" value="ECO:0007669"/>
    <property type="project" value="TreeGrafter"/>
</dbReference>
<dbReference type="EMBL" id="CP017415">
    <property type="protein sequence ID" value="AOU98422.1"/>
    <property type="molecule type" value="Genomic_DNA"/>
</dbReference>
<dbReference type="InterPro" id="IPR027417">
    <property type="entry name" value="P-loop_NTPase"/>
</dbReference>
<keyword evidence="4" id="KW-1185">Reference proteome</keyword>
<dbReference type="PANTHER" id="PTHR42714">
    <property type="entry name" value="TRNA MODIFICATION GTPASE GTPBP3"/>
    <property type="match status" value="1"/>
</dbReference>
<feature type="domain" description="G" evidence="1">
    <location>
        <begin position="45"/>
        <end position="153"/>
    </location>
</feature>
<dbReference type="SUPFAM" id="SSF52540">
    <property type="entry name" value="P-loop containing nucleoside triphosphate hydrolases"/>
    <property type="match status" value="1"/>
</dbReference>
<dbReference type="Gene3D" id="3.40.50.300">
    <property type="entry name" value="P-loop containing nucleotide triphosphate hydrolases"/>
    <property type="match status" value="1"/>
</dbReference>
<evidence type="ECO:0000313" key="4">
    <source>
        <dbReference type="Proteomes" id="UP000095401"/>
    </source>
</evidence>
<name>A0A1D8IPM5_9GAMM</name>
<proteinExistence type="predicted"/>
<dbReference type="KEGG" id="aprs:BI364_11045"/>
<organism evidence="3 4">
    <name type="scientific">Acidihalobacter yilgarnensis</name>
    <dbReference type="NCBI Taxonomy" id="2819280"/>
    <lineage>
        <taxon>Bacteria</taxon>
        <taxon>Pseudomonadati</taxon>
        <taxon>Pseudomonadota</taxon>
        <taxon>Gammaproteobacteria</taxon>
        <taxon>Chromatiales</taxon>
        <taxon>Ectothiorhodospiraceae</taxon>
        <taxon>Acidihalobacter</taxon>
    </lineage>
</organism>